<evidence type="ECO:0000256" key="1">
    <source>
        <dbReference type="SAM" id="MobiDB-lite"/>
    </source>
</evidence>
<name>A0A9Q9AXV8_9PEZI</name>
<reference evidence="3" key="1">
    <citation type="submission" date="2022-06" db="EMBL/GenBank/DDBJ databases">
        <title>Complete genome sequences of two strains of the flax pathogen Septoria linicola.</title>
        <authorList>
            <person name="Lapalu N."/>
            <person name="Simon A."/>
            <person name="Demenou B."/>
            <person name="Paumier D."/>
            <person name="Guillot M.-P."/>
            <person name="Gout L."/>
            <person name="Valade R."/>
        </authorList>
    </citation>
    <scope>NUCLEOTIDE SEQUENCE</scope>
    <source>
        <strain evidence="3">SE15195</strain>
    </source>
</reference>
<evidence type="ECO:0000256" key="2">
    <source>
        <dbReference type="SAM" id="SignalP"/>
    </source>
</evidence>
<feature type="chain" id="PRO_5040308776" evidence="2">
    <location>
        <begin position="21"/>
        <end position="206"/>
    </location>
</feature>
<organism evidence="3 4">
    <name type="scientific">Septoria linicola</name>
    <dbReference type="NCBI Taxonomy" id="215465"/>
    <lineage>
        <taxon>Eukaryota</taxon>
        <taxon>Fungi</taxon>
        <taxon>Dikarya</taxon>
        <taxon>Ascomycota</taxon>
        <taxon>Pezizomycotina</taxon>
        <taxon>Dothideomycetes</taxon>
        <taxon>Dothideomycetidae</taxon>
        <taxon>Mycosphaerellales</taxon>
        <taxon>Mycosphaerellaceae</taxon>
        <taxon>Septoria</taxon>
    </lineage>
</organism>
<sequence length="206" mass="21270">MQFRLITAVLASVAVSGVVAGPVFARDEQVQQDVQAPQEAQADDPPAGLPGLDDNLATGKSSPAKPAADTPSSGGGGGFFGGLIPDTINVNYTPPKDGGGNYCSNNPYAPGCGGGGNYCYNNPYAPGCGGGSNYCFYNPYAPGCGNNFPPPPRRTPPGCPVYQESCNFCNFGLGYRGNSFIGEDPYVCPNQYAGYGSQYIGCSCHF</sequence>
<proteinExistence type="predicted"/>
<protein>
    <submittedName>
        <fullName evidence="3">Uncharacterized protein</fullName>
    </submittedName>
</protein>
<gene>
    <name evidence="3" type="ORF">Slin15195_G072410</name>
</gene>
<keyword evidence="4" id="KW-1185">Reference proteome</keyword>
<feature type="region of interest" description="Disordered" evidence="1">
    <location>
        <begin position="30"/>
        <end position="76"/>
    </location>
</feature>
<dbReference type="EMBL" id="CP099422">
    <property type="protein sequence ID" value="USW53922.1"/>
    <property type="molecule type" value="Genomic_DNA"/>
</dbReference>
<feature type="compositionally biased region" description="Low complexity" evidence="1">
    <location>
        <begin position="31"/>
        <end position="54"/>
    </location>
</feature>
<accession>A0A9Q9AXV8</accession>
<evidence type="ECO:0000313" key="4">
    <source>
        <dbReference type="Proteomes" id="UP001056384"/>
    </source>
</evidence>
<keyword evidence="2" id="KW-0732">Signal</keyword>
<evidence type="ECO:0000313" key="3">
    <source>
        <dbReference type="EMBL" id="USW53922.1"/>
    </source>
</evidence>
<dbReference type="AlphaFoldDB" id="A0A9Q9AXV8"/>
<dbReference type="Proteomes" id="UP001056384">
    <property type="component" value="Chromosome 5"/>
</dbReference>
<feature type="signal peptide" evidence="2">
    <location>
        <begin position="1"/>
        <end position="20"/>
    </location>
</feature>